<organism evidence="2 3">
    <name type="scientific">Orchesella dallaii</name>
    <dbReference type="NCBI Taxonomy" id="48710"/>
    <lineage>
        <taxon>Eukaryota</taxon>
        <taxon>Metazoa</taxon>
        <taxon>Ecdysozoa</taxon>
        <taxon>Arthropoda</taxon>
        <taxon>Hexapoda</taxon>
        <taxon>Collembola</taxon>
        <taxon>Entomobryomorpha</taxon>
        <taxon>Entomobryoidea</taxon>
        <taxon>Orchesellidae</taxon>
        <taxon>Orchesellinae</taxon>
        <taxon>Orchesella</taxon>
    </lineage>
</organism>
<keyword evidence="3" id="KW-1185">Reference proteome</keyword>
<gene>
    <name evidence="2" type="ORF">ODALV1_LOCUS24382</name>
</gene>
<evidence type="ECO:0000313" key="2">
    <source>
        <dbReference type="EMBL" id="CAL8131902.1"/>
    </source>
</evidence>
<dbReference type="Proteomes" id="UP001642540">
    <property type="component" value="Unassembled WGS sequence"/>
</dbReference>
<feature type="region of interest" description="Disordered" evidence="1">
    <location>
        <begin position="40"/>
        <end position="85"/>
    </location>
</feature>
<proteinExistence type="predicted"/>
<sequence length="273" mass="29993">MSIINFKGIFKRGKIYAKDDSRDLPMLLIVRLTLPAVDNASSTTSRDQAAGAANRPAFEVEQGTSTGAETTGRVQPAASANSEVMSLTGSGTTIRDRKAAAASRSVFEVEQFTSTGAETTVRVQKAASANSEVMSLTGSGTTVRDRRAAAARWSDYDDYSSSLEEGKIFSSSKEEHERALREQLIYTASRKWEFPFNGPWYRTPHPAVAPRNPKGEFFELGRFLADTSLNEDEKTSPRKKVEGEIQVEGVSDETDIHYSLLWWSNPIPDVTSP</sequence>
<comment type="caution">
    <text evidence="2">The sequence shown here is derived from an EMBL/GenBank/DDBJ whole genome shotgun (WGS) entry which is preliminary data.</text>
</comment>
<evidence type="ECO:0000256" key="1">
    <source>
        <dbReference type="SAM" id="MobiDB-lite"/>
    </source>
</evidence>
<dbReference type="EMBL" id="CAXLJM020000090">
    <property type="protein sequence ID" value="CAL8131902.1"/>
    <property type="molecule type" value="Genomic_DNA"/>
</dbReference>
<feature type="compositionally biased region" description="Polar residues" evidence="1">
    <location>
        <begin position="62"/>
        <end position="85"/>
    </location>
</feature>
<protein>
    <submittedName>
        <fullName evidence="2">Uncharacterized protein</fullName>
    </submittedName>
</protein>
<evidence type="ECO:0000313" key="3">
    <source>
        <dbReference type="Proteomes" id="UP001642540"/>
    </source>
</evidence>
<reference evidence="2 3" key="1">
    <citation type="submission" date="2024-08" db="EMBL/GenBank/DDBJ databases">
        <authorList>
            <person name="Cucini C."/>
            <person name="Frati F."/>
        </authorList>
    </citation>
    <scope>NUCLEOTIDE SEQUENCE [LARGE SCALE GENOMIC DNA]</scope>
</reference>
<name>A0ABP1RNQ6_9HEXA</name>
<accession>A0ABP1RNQ6</accession>